<dbReference type="AlphaFoldDB" id="A0A1M7STP5"/>
<reference evidence="2 3" key="1">
    <citation type="submission" date="2016-12" db="EMBL/GenBank/DDBJ databases">
        <authorList>
            <person name="Song W.-J."/>
            <person name="Kurnit D.M."/>
        </authorList>
    </citation>
    <scope>NUCLEOTIDE SEQUENCE [LARGE SCALE GENOMIC DNA]</scope>
    <source>
        <strain evidence="2 3">DSM 11393</strain>
    </source>
</reference>
<sequence length="342" mass="37926">MIMNEQLVIESIGVLGSFGHGIDALFNGLKQDVTISDSMTEGANFNANVPEILTDTSIIQEFIHPKKLRQVDHFTRLGLLSIFYALKNVGLSSENLQDTGIILVSGYGPIKRTFDFLNSIVEFGPKLASPLMFSLSVHNIPTATIALLLGQKTPYTTICQPKGAVLSGLQTAELWLKQRRVKKVLLVAIDEYNTIFHNLAYQLKLNSSLNTLENPNASLPYVLGESAVCFYLSLEQEENSHKTIITNFRKENITSQEHLNNFLGSDFPVCWIGKKTFQINNQLLSCNNTALLQLPTAQALSIALMASNIDDNALCCEKNIQCVEYCLDSTCYSVNIKKGVRQ</sequence>
<feature type="domain" description="Beta-ketoacyl synthase-like N-terminal" evidence="1">
    <location>
        <begin position="95"/>
        <end position="202"/>
    </location>
</feature>
<keyword evidence="3" id="KW-1185">Reference proteome</keyword>
<evidence type="ECO:0000313" key="2">
    <source>
        <dbReference type="EMBL" id="SHN61917.1"/>
    </source>
</evidence>
<dbReference type="SUPFAM" id="SSF53901">
    <property type="entry name" value="Thiolase-like"/>
    <property type="match status" value="1"/>
</dbReference>
<dbReference type="EMBL" id="FRDI01000004">
    <property type="protein sequence ID" value="SHN61917.1"/>
    <property type="molecule type" value="Genomic_DNA"/>
</dbReference>
<evidence type="ECO:0000313" key="3">
    <source>
        <dbReference type="Proteomes" id="UP000186469"/>
    </source>
</evidence>
<dbReference type="Pfam" id="PF13723">
    <property type="entry name" value="Ketoacyl-synt_2"/>
    <property type="match status" value="1"/>
</dbReference>
<dbReference type="OrthoDB" id="5455053at2"/>
<protein>
    <submittedName>
        <fullName evidence="2">Beta-ketoacyl synthase, N-terminal domain</fullName>
    </submittedName>
</protein>
<dbReference type="Proteomes" id="UP000186469">
    <property type="component" value="Unassembled WGS sequence"/>
</dbReference>
<accession>A0A1M7STP5</accession>
<dbReference type="GO" id="GO:0016746">
    <property type="term" value="F:acyltransferase activity"/>
    <property type="evidence" value="ECO:0007669"/>
    <property type="project" value="InterPro"/>
</dbReference>
<organism evidence="2 3">
    <name type="scientific">Desulfovibrio litoralis DSM 11393</name>
    <dbReference type="NCBI Taxonomy" id="1121455"/>
    <lineage>
        <taxon>Bacteria</taxon>
        <taxon>Pseudomonadati</taxon>
        <taxon>Thermodesulfobacteriota</taxon>
        <taxon>Desulfovibrionia</taxon>
        <taxon>Desulfovibrionales</taxon>
        <taxon>Desulfovibrionaceae</taxon>
        <taxon>Desulfovibrio</taxon>
    </lineage>
</organism>
<dbReference type="STRING" id="1121455.SAMN02745728_01280"/>
<evidence type="ECO:0000259" key="1">
    <source>
        <dbReference type="Pfam" id="PF13723"/>
    </source>
</evidence>
<name>A0A1M7STP5_9BACT</name>
<dbReference type="InterPro" id="IPR014030">
    <property type="entry name" value="Ketoacyl_synth_N"/>
</dbReference>
<proteinExistence type="predicted"/>
<gene>
    <name evidence="2" type="ORF">SAMN02745728_01280</name>
</gene>
<dbReference type="Gene3D" id="3.40.47.10">
    <property type="match status" value="1"/>
</dbReference>
<dbReference type="InterPro" id="IPR016039">
    <property type="entry name" value="Thiolase-like"/>
</dbReference>